<dbReference type="GO" id="GO:0005886">
    <property type="term" value="C:plasma membrane"/>
    <property type="evidence" value="ECO:0007669"/>
    <property type="project" value="UniProtKB-SubCell"/>
</dbReference>
<proteinExistence type="inferred from homology"/>
<dbReference type="SUPFAM" id="SSF52540">
    <property type="entry name" value="P-loop containing nucleoside triphosphate hydrolases"/>
    <property type="match status" value="1"/>
</dbReference>
<feature type="transmembrane region" description="Helical" evidence="16">
    <location>
        <begin position="557"/>
        <end position="578"/>
    </location>
</feature>
<sequence>MLLNIVDASNLERNLYFTVQLLEMGLPTVVALNMVDVAASQGRKVKHETLENRLGVPVVSMVARKGIGQDDLIRRLKQYPSTSSFRIEYPAEVESAVERLVAILERAGTVFTPSFRWISLMWIERNETVEQAVYSRVDPSVYEQMQQVRDQLTEKAGHLIRHTRYSWIESLTQEIVIQEKMVNQTWSDRVDRTLMHRYLGIPIFLFMMFLVFQLTFSWVGTYLSDQLDNVFSGPVADGLQSLLASLNSPDWFSRLMVDGILTGVGGVLVLVPQIAILFLALSFLEDSGYMSRAAILLDRLMRAIGLNRKSFIPLILGFGCNVPAIMATRVLEDERGRIVTALMAPFMSCSARLSVYSLFVAAFFAKWQGAVVFLLYVTGILVAIGTAFILKKWLSDKESPFLMALPPYRAPMLKSLFLHTWDKAKGFLRKAGTIIFSMSVIVWFLGNYSWHGAVSMENSFLAAVGGFIAPLFVPMGFATWQAGFALLTGFLAKEAVVSTMSITYGTGQAVDMLGSVLKTAFTPQAALAFLFFVLLYTPCLSTVVMMKQETGSWRWTALSIIYSFAVAWVVALMVYGIASRVY</sequence>
<evidence type="ECO:0000256" key="7">
    <source>
        <dbReference type="ARBA" id="ARBA00022741"/>
    </source>
</evidence>
<evidence type="ECO:0000256" key="9">
    <source>
        <dbReference type="ARBA" id="ARBA00023004"/>
    </source>
</evidence>
<keyword evidence="19" id="KW-1185">Reference proteome</keyword>
<keyword evidence="3 16" id="KW-0813">Transport</keyword>
<feature type="transmembrane region" description="Helical" evidence="16">
    <location>
        <begin position="260"/>
        <end position="284"/>
    </location>
</feature>
<evidence type="ECO:0000256" key="12">
    <source>
        <dbReference type="ARBA" id="ARBA00023136"/>
    </source>
</evidence>
<keyword evidence="11 15" id="KW-0342">GTP-binding</keyword>
<evidence type="ECO:0000256" key="14">
    <source>
        <dbReference type="NCBIfam" id="TIGR00437"/>
    </source>
</evidence>
<protein>
    <recommendedName>
        <fullName evidence="13 14">Ferrous iron transport protein B</fullName>
    </recommendedName>
</protein>
<accession>A0A7I8DFU0</accession>
<feature type="transmembrane region" description="Helical" evidence="16">
    <location>
        <begin position="343"/>
        <end position="364"/>
    </location>
</feature>
<dbReference type="InterPro" id="IPR003373">
    <property type="entry name" value="Fe2_transport_prot-B"/>
</dbReference>
<feature type="transmembrane region" description="Helical" evidence="16">
    <location>
        <begin position="198"/>
        <end position="219"/>
    </location>
</feature>
<name>A0A7I8DFU0_9BACL</name>
<feature type="transmembrane region" description="Helical" evidence="16">
    <location>
        <begin position="427"/>
        <end position="448"/>
    </location>
</feature>
<dbReference type="InterPro" id="IPR050860">
    <property type="entry name" value="FeoB_GTPase"/>
</dbReference>
<dbReference type="Pfam" id="PF07664">
    <property type="entry name" value="FeoB_C"/>
    <property type="match status" value="1"/>
</dbReference>
<dbReference type="InterPro" id="IPR041069">
    <property type="entry name" value="FeoB_Cyto"/>
</dbReference>
<dbReference type="KEGG" id="eff:skT53_31670"/>
<evidence type="ECO:0000256" key="1">
    <source>
        <dbReference type="ARBA" id="ARBA00003926"/>
    </source>
</evidence>
<keyword evidence="4" id="KW-1003">Cell membrane</keyword>
<dbReference type="GO" id="GO:0005525">
    <property type="term" value="F:GTP binding"/>
    <property type="evidence" value="ECO:0007669"/>
    <property type="project" value="UniProtKB-KW"/>
</dbReference>
<reference evidence="18 19" key="1">
    <citation type="submission" date="2020-08" db="EMBL/GenBank/DDBJ databases">
        <title>Complete Genome Sequence of Effusibacillus dendaii Strain skT53, Isolated from Farmland soil.</title>
        <authorList>
            <person name="Konishi T."/>
            <person name="Kawasaki H."/>
        </authorList>
    </citation>
    <scope>NUCLEOTIDE SEQUENCE [LARGE SCALE GENOMIC DNA]</scope>
    <source>
        <strain evidence="19">skT53</strain>
    </source>
</reference>
<dbReference type="InterPro" id="IPR030389">
    <property type="entry name" value="G_FEOB_dom"/>
</dbReference>
<gene>
    <name evidence="18" type="primary">feoB</name>
    <name evidence="18" type="ORF">skT53_31670</name>
</gene>
<evidence type="ECO:0000313" key="19">
    <source>
        <dbReference type="Proteomes" id="UP000593802"/>
    </source>
</evidence>
<organism evidence="18 19">
    <name type="scientific">Effusibacillus dendaii</name>
    <dbReference type="NCBI Taxonomy" id="2743772"/>
    <lineage>
        <taxon>Bacteria</taxon>
        <taxon>Bacillati</taxon>
        <taxon>Bacillota</taxon>
        <taxon>Bacilli</taxon>
        <taxon>Bacillales</taxon>
        <taxon>Alicyclobacillaceae</taxon>
        <taxon>Effusibacillus</taxon>
    </lineage>
</organism>
<evidence type="ECO:0000256" key="3">
    <source>
        <dbReference type="ARBA" id="ARBA00022448"/>
    </source>
</evidence>
<dbReference type="InterPro" id="IPR027417">
    <property type="entry name" value="P-loop_NTPase"/>
</dbReference>
<evidence type="ECO:0000256" key="13">
    <source>
        <dbReference type="ARBA" id="ARBA00031200"/>
    </source>
</evidence>
<dbReference type="EMBL" id="AP023366">
    <property type="protein sequence ID" value="BCJ88182.1"/>
    <property type="molecule type" value="Genomic_DNA"/>
</dbReference>
<dbReference type="PANTHER" id="PTHR43185:SF1">
    <property type="entry name" value="FE(2+) TRANSPORTER FEOB"/>
    <property type="match status" value="1"/>
</dbReference>
<comment type="function">
    <text evidence="1 16">Probable transporter of a GTP-driven Fe(2+) uptake system.</text>
</comment>
<dbReference type="InterPro" id="IPR011640">
    <property type="entry name" value="Fe2_transport_prot_B_C"/>
</dbReference>
<keyword evidence="6 16" id="KW-0812">Transmembrane</keyword>
<evidence type="ECO:0000256" key="2">
    <source>
        <dbReference type="ARBA" id="ARBA00004651"/>
    </source>
</evidence>
<feature type="transmembrane region" description="Helical" evidence="16">
    <location>
        <begin position="371"/>
        <end position="390"/>
    </location>
</feature>
<feature type="domain" description="FeoB-type G" evidence="17">
    <location>
        <begin position="1"/>
        <end position="82"/>
    </location>
</feature>
<dbReference type="Proteomes" id="UP000593802">
    <property type="component" value="Chromosome"/>
</dbReference>
<comment type="similarity">
    <text evidence="16">Belongs to the TRAFAC class TrmE-Era-EngA-EngB-Septin-like GTPase superfamily. FeoB GTPase (TC 9.A.8) family.</text>
</comment>
<keyword evidence="9 16" id="KW-0408">Iron</keyword>
<dbReference type="Gene3D" id="3.40.50.300">
    <property type="entry name" value="P-loop containing nucleotide triphosphate hydrolases"/>
    <property type="match status" value="1"/>
</dbReference>
<dbReference type="Gene3D" id="1.10.287.1770">
    <property type="match status" value="1"/>
</dbReference>
<evidence type="ECO:0000256" key="16">
    <source>
        <dbReference type="RuleBase" id="RU362098"/>
    </source>
</evidence>
<dbReference type="Pfam" id="PF02421">
    <property type="entry name" value="FeoB_N"/>
    <property type="match status" value="1"/>
</dbReference>
<evidence type="ECO:0000256" key="8">
    <source>
        <dbReference type="ARBA" id="ARBA00022989"/>
    </source>
</evidence>
<keyword evidence="12 16" id="KW-0472">Membrane</keyword>
<evidence type="ECO:0000313" key="18">
    <source>
        <dbReference type="EMBL" id="BCJ88182.1"/>
    </source>
</evidence>
<dbReference type="GO" id="GO:0015093">
    <property type="term" value="F:ferrous iron transmembrane transporter activity"/>
    <property type="evidence" value="ECO:0007669"/>
    <property type="project" value="UniProtKB-UniRule"/>
</dbReference>
<dbReference type="NCBIfam" id="TIGR00437">
    <property type="entry name" value="feoB"/>
    <property type="match status" value="1"/>
</dbReference>
<evidence type="ECO:0000256" key="11">
    <source>
        <dbReference type="ARBA" id="ARBA00023134"/>
    </source>
</evidence>
<feature type="transmembrane region" description="Helical" evidence="16">
    <location>
        <begin position="460"/>
        <end position="480"/>
    </location>
</feature>
<dbReference type="PROSITE" id="PS51711">
    <property type="entry name" value="G_FEOB"/>
    <property type="match status" value="1"/>
</dbReference>
<evidence type="ECO:0000256" key="4">
    <source>
        <dbReference type="ARBA" id="ARBA00022475"/>
    </source>
</evidence>
<evidence type="ECO:0000256" key="15">
    <source>
        <dbReference type="PIRSR" id="PIRSR603373-1"/>
    </source>
</evidence>
<dbReference type="Pfam" id="PF07670">
    <property type="entry name" value="Gate"/>
    <property type="match status" value="2"/>
</dbReference>
<feature type="binding site" evidence="15">
    <location>
        <begin position="33"/>
        <end position="36"/>
    </location>
    <ligand>
        <name>GTP</name>
        <dbReference type="ChEBI" id="CHEBI:37565"/>
        <label>1</label>
    </ligand>
</feature>
<keyword evidence="10" id="KW-0406">Ion transport</keyword>
<evidence type="ECO:0000256" key="5">
    <source>
        <dbReference type="ARBA" id="ARBA00022496"/>
    </source>
</evidence>
<feature type="transmembrane region" description="Helical" evidence="16">
    <location>
        <begin position="525"/>
        <end position="545"/>
    </location>
</feature>
<dbReference type="Pfam" id="PF17910">
    <property type="entry name" value="FeoB_Cyto"/>
    <property type="match status" value="1"/>
</dbReference>
<evidence type="ECO:0000256" key="10">
    <source>
        <dbReference type="ARBA" id="ARBA00023065"/>
    </source>
</evidence>
<dbReference type="InterPro" id="IPR011642">
    <property type="entry name" value="Gate_dom"/>
</dbReference>
<dbReference type="AlphaFoldDB" id="A0A7I8DFU0"/>
<evidence type="ECO:0000256" key="6">
    <source>
        <dbReference type="ARBA" id="ARBA00022692"/>
    </source>
</evidence>
<keyword evidence="8 16" id="KW-1133">Transmembrane helix</keyword>
<evidence type="ECO:0000259" key="17">
    <source>
        <dbReference type="PROSITE" id="PS51711"/>
    </source>
</evidence>
<comment type="subcellular location">
    <subcellularLocation>
        <location evidence="2 16">Cell membrane</location>
        <topology evidence="2 16">Multi-pass membrane protein</topology>
    </subcellularLocation>
</comment>
<feature type="transmembrane region" description="Helical" evidence="16">
    <location>
        <begin position="311"/>
        <end position="331"/>
    </location>
</feature>
<keyword evidence="7 15" id="KW-0547">Nucleotide-binding</keyword>
<dbReference type="PANTHER" id="PTHR43185">
    <property type="entry name" value="FERROUS IRON TRANSPORT PROTEIN B"/>
    <property type="match status" value="1"/>
</dbReference>
<keyword evidence="5 16" id="KW-0410">Iron transport</keyword>